<dbReference type="AlphaFoldDB" id="A0A0F9W542"/>
<dbReference type="EMBL" id="LAZR01000225">
    <property type="protein sequence ID" value="KKN80771.1"/>
    <property type="molecule type" value="Genomic_DNA"/>
</dbReference>
<proteinExistence type="predicted"/>
<protein>
    <recommendedName>
        <fullName evidence="2">Bacteriophage Mu GpT domain-containing protein</fullName>
    </recommendedName>
</protein>
<accession>A0A0F9W542</accession>
<sequence length="387" mass="43057">MVAINYRNLQRQIELDGPQRAVAFIREGLEENWFTPQEFSLRDLAESTIDNGREFVRRLDPRTSEGMSLMEAVGGAVDTSTFSNITGQIVYSMILQAYQDAAFIWQQLVTVIPTQFSGEKIPGIGAMGDKALQVSEGYEYPLVGLAQLYIETPETVKHGMIVPVTKEAIFFDRTNLVLQRASQVGYWAGVRREKEVINLVTGVTNNYKKDGSTSDTYKTSGGHGVVNSITDALVDWTDLNAAFQKFAGMTDFTTTEPIIIIPRILLVGQTLLPTARYILTSTQVRGGTSNTTNFQTISMDPIQNLMPLQIVYSPLIEALTSETNDWWVGDPQRAFALMENWGITQEIAPANSEWAFTRDIIQRYKVSERSVAAVLDPHFMVKSTGGS</sequence>
<comment type="caution">
    <text evidence="1">The sequence shown here is derived from an EMBL/GenBank/DDBJ whole genome shotgun (WGS) entry which is preliminary data.</text>
</comment>
<evidence type="ECO:0008006" key="2">
    <source>
        <dbReference type="Google" id="ProtNLM"/>
    </source>
</evidence>
<organism evidence="1">
    <name type="scientific">marine sediment metagenome</name>
    <dbReference type="NCBI Taxonomy" id="412755"/>
    <lineage>
        <taxon>unclassified sequences</taxon>
        <taxon>metagenomes</taxon>
        <taxon>ecological metagenomes</taxon>
    </lineage>
</organism>
<reference evidence="1" key="1">
    <citation type="journal article" date="2015" name="Nature">
        <title>Complex archaea that bridge the gap between prokaryotes and eukaryotes.</title>
        <authorList>
            <person name="Spang A."/>
            <person name="Saw J.H."/>
            <person name="Jorgensen S.L."/>
            <person name="Zaremba-Niedzwiedzka K."/>
            <person name="Martijn J."/>
            <person name="Lind A.E."/>
            <person name="van Eijk R."/>
            <person name="Schleper C."/>
            <person name="Guy L."/>
            <person name="Ettema T.J."/>
        </authorList>
    </citation>
    <scope>NUCLEOTIDE SEQUENCE</scope>
</reference>
<dbReference type="Pfam" id="PF25209">
    <property type="entry name" value="Phage_capsid_4"/>
    <property type="match status" value="1"/>
</dbReference>
<name>A0A0F9W542_9ZZZZ</name>
<evidence type="ECO:0000313" key="1">
    <source>
        <dbReference type="EMBL" id="KKN80771.1"/>
    </source>
</evidence>
<gene>
    <name evidence="1" type="ORF">LCGC14_0325770</name>
</gene>